<keyword evidence="6" id="KW-1185">Reference proteome</keyword>
<gene>
    <name evidence="5" type="ORF">GCM10023144_33310</name>
</gene>
<reference evidence="6" key="1">
    <citation type="journal article" date="2019" name="Int. J. Syst. Evol. Microbiol.">
        <title>The Global Catalogue of Microorganisms (GCM) 10K type strain sequencing project: providing services to taxonomists for standard genome sequencing and annotation.</title>
        <authorList>
            <consortium name="The Broad Institute Genomics Platform"/>
            <consortium name="The Broad Institute Genome Sequencing Center for Infectious Disease"/>
            <person name="Wu L."/>
            <person name="Ma J."/>
        </authorList>
    </citation>
    <scope>NUCLEOTIDE SEQUENCE [LARGE SCALE GENOMIC DNA]</scope>
    <source>
        <strain evidence="6">JCM 17666</strain>
    </source>
</reference>
<dbReference type="SUPFAM" id="SSF53474">
    <property type="entry name" value="alpha/beta-Hydrolases"/>
    <property type="match status" value="1"/>
</dbReference>
<dbReference type="PANTHER" id="PTHR15913">
    <property type="entry name" value="ACID CLUSTER PROTEIN 33"/>
    <property type="match status" value="1"/>
</dbReference>
<feature type="domain" description="AB hydrolase-1" evidence="4">
    <location>
        <begin position="40"/>
        <end position="258"/>
    </location>
</feature>
<evidence type="ECO:0000256" key="3">
    <source>
        <dbReference type="ARBA" id="ARBA00022490"/>
    </source>
</evidence>
<dbReference type="EMBL" id="BAABFO010000017">
    <property type="protein sequence ID" value="GAA4337509.1"/>
    <property type="molecule type" value="Genomic_DNA"/>
</dbReference>
<dbReference type="InterPro" id="IPR029058">
    <property type="entry name" value="AB_hydrolase_fold"/>
</dbReference>
<evidence type="ECO:0000256" key="1">
    <source>
        <dbReference type="ARBA" id="ARBA00004496"/>
    </source>
</evidence>
<dbReference type="PANTHER" id="PTHR15913:SF0">
    <property type="entry name" value="MASPARDIN"/>
    <property type="match status" value="1"/>
</dbReference>
<dbReference type="Pfam" id="PF12697">
    <property type="entry name" value="Abhydrolase_6"/>
    <property type="match status" value="1"/>
</dbReference>
<dbReference type="Gene3D" id="3.40.50.1820">
    <property type="entry name" value="alpha/beta hydrolase"/>
    <property type="match status" value="1"/>
</dbReference>
<organism evidence="5 6">
    <name type="scientific">Pigmentiphaga soli</name>
    <dbReference type="NCBI Taxonomy" id="1007095"/>
    <lineage>
        <taxon>Bacteria</taxon>
        <taxon>Pseudomonadati</taxon>
        <taxon>Pseudomonadota</taxon>
        <taxon>Betaproteobacteria</taxon>
        <taxon>Burkholderiales</taxon>
        <taxon>Alcaligenaceae</taxon>
        <taxon>Pigmentiphaga</taxon>
    </lineage>
</organism>
<accession>A0ABP8HCL5</accession>
<dbReference type="RefSeq" id="WP_345250998.1">
    <property type="nucleotide sequence ID" value="NZ_BAABFO010000017.1"/>
</dbReference>
<dbReference type="InterPro" id="IPR026151">
    <property type="entry name" value="Maspardin"/>
</dbReference>
<name>A0ABP8HCL5_9BURK</name>
<comment type="caution">
    <text evidence="5">The sequence shown here is derived from an EMBL/GenBank/DDBJ whole genome shotgun (WGS) entry which is preliminary data.</text>
</comment>
<dbReference type="Proteomes" id="UP001501671">
    <property type="component" value="Unassembled WGS sequence"/>
</dbReference>
<evidence type="ECO:0000313" key="6">
    <source>
        <dbReference type="Proteomes" id="UP001501671"/>
    </source>
</evidence>
<evidence type="ECO:0000313" key="5">
    <source>
        <dbReference type="EMBL" id="GAA4337509.1"/>
    </source>
</evidence>
<proteinExistence type="predicted"/>
<protein>
    <recommendedName>
        <fullName evidence="2">Maspardin</fullName>
    </recommendedName>
</protein>
<keyword evidence="3" id="KW-0963">Cytoplasm</keyword>
<dbReference type="InterPro" id="IPR000073">
    <property type="entry name" value="AB_hydrolase_1"/>
</dbReference>
<evidence type="ECO:0000256" key="2">
    <source>
        <dbReference type="ARBA" id="ARBA00020148"/>
    </source>
</evidence>
<comment type="subcellular location">
    <subcellularLocation>
        <location evidence="1">Cytoplasm</location>
    </subcellularLocation>
</comment>
<evidence type="ECO:0000259" key="4">
    <source>
        <dbReference type="Pfam" id="PF12697"/>
    </source>
</evidence>
<sequence length="269" mass="28705">MTTTLPSLFAETRRRYPARTLDLDGTPWTVRDTGGTGVPLLLLPGALGTGDVFYRVLDALGGERRLVSVTFPAIGDARRLARGVTALVDALGCPVVDLLGTSLGGYVAQLVALEAPARLRTLVLANTFYDPGLQQSRWPPAADYARTPPADVLAAARAQLQNGPAPTPEHAELKAVMLELVGTEQDADMVKAMRLAVLTAQPLPAVPLAAEAVALIDDDEDPVIAGPTREQMRQRYAGSRHVRIPGGGHYPANLQPGRYQAAIRELLPR</sequence>